<evidence type="ECO:0000313" key="2">
    <source>
        <dbReference type="EMBL" id="MBX6982697.1"/>
    </source>
</evidence>
<dbReference type="EMBL" id="NOWC01000043">
    <property type="protein sequence ID" value="OZS72194.1"/>
    <property type="molecule type" value="Genomic_DNA"/>
</dbReference>
<organism evidence="3 4">
    <name type="scientific">Providencia rettgeri</name>
    <dbReference type="NCBI Taxonomy" id="587"/>
    <lineage>
        <taxon>Bacteria</taxon>
        <taxon>Pseudomonadati</taxon>
        <taxon>Pseudomonadota</taxon>
        <taxon>Gammaproteobacteria</taxon>
        <taxon>Enterobacterales</taxon>
        <taxon>Morganellaceae</taxon>
        <taxon>Providencia</taxon>
    </lineage>
</organism>
<sequence length="135" mass="15282">MDTRLRNLINDYLKRISEAIELMKLSGIALPKSNNEWACNALPIKGVLNGGVKYFKHGYGCAVHLKSGVVDFDFGEHGEINGFDYWRLKSISDNSLNQYGFNSPNELKECFETEISNGNLIFSGYILYYKKNTSV</sequence>
<gene>
    <name evidence="3" type="ORF">CHI95_23115</name>
    <name evidence="2" type="ORF">EX242_20865</name>
</gene>
<dbReference type="InterPro" id="IPR054191">
    <property type="entry name" value="DUF6896"/>
</dbReference>
<protein>
    <recommendedName>
        <fullName evidence="1">DUF6896 domain-containing protein</fullName>
    </recommendedName>
</protein>
<name>A0A264VLJ4_PRORE</name>
<accession>A0A264VLJ4</accession>
<dbReference type="EMBL" id="SHDO01000033">
    <property type="protein sequence ID" value="MBX6982697.1"/>
    <property type="molecule type" value="Genomic_DNA"/>
</dbReference>
<dbReference type="AlphaFoldDB" id="A0A264VLJ4"/>
<dbReference type="Pfam" id="PF21837">
    <property type="entry name" value="DUF6896"/>
    <property type="match status" value="1"/>
</dbReference>
<reference evidence="2" key="2">
    <citation type="submission" date="2019-02" db="EMBL/GenBank/DDBJ databases">
        <title>Genomic characterization of isolates from hospital effluents in KZN, South Africa.</title>
        <authorList>
            <person name="Ntshobeni N."/>
            <person name="Allam M."/>
            <person name="Ismail A."/>
            <person name="Amoako D."/>
            <person name="Essack S."/>
            <person name="Chenia H."/>
        </authorList>
    </citation>
    <scope>NUCLEOTIDE SEQUENCE</scope>
    <source>
        <strain evidence="2">AFE97_S1</strain>
    </source>
</reference>
<comment type="caution">
    <text evidence="3">The sequence shown here is derived from an EMBL/GenBank/DDBJ whole genome shotgun (WGS) entry which is preliminary data.</text>
</comment>
<evidence type="ECO:0000259" key="1">
    <source>
        <dbReference type="Pfam" id="PF21837"/>
    </source>
</evidence>
<reference evidence="3 4" key="1">
    <citation type="submission" date="2017-07" db="EMBL/GenBank/DDBJ databases">
        <title>blaIMP-27 on transferable plasmids in Proteus mirabilis and Providencia rettgeri.</title>
        <authorList>
            <person name="Potter R."/>
        </authorList>
    </citation>
    <scope>NUCLEOTIDE SEQUENCE [LARGE SCALE GENOMIC DNA]</scope>
    <source>
        <strain evidence="3 4">PR1</strain>
    </source>
</reference>
<evidence type="ECO:0000313" key="3">
    <source>
        <dbReference type="EMBL" id="OZS72194.1"/>
    </source>
</evidence>
<dbReference type="Proteomes" id="UP000216001">
    <property type="component" value="Unassembled WGS sequence"/>
</dbReference>
<dbReference type="RefSeq" id="WP_094963102.1">
    <property type="nucleotide sequence ID" value="NZ_NOWC01000043.1"/>
</dbReference>
<proteinExistence type="predicted"/>
<evidence type="ECO:0000313" key="4">
    <source>
        <dbReference type="Proteomes" id="UP000216001"/>
    </source>
</evidence>
<dbReference type="Proteomes" id="UP000824410">
    <property type="component" value="Unassembled WGS sequence"/>
</dbReference>
<feature type="domain" description="DUF6896" evidence="1">
    <location>
        <begin position="6"/>
        <end position="129"/>
    </location>
</feature>